<keyword evidence="5" id="KW-0206">Cytoskeleton</keyword>
<keyword evidence="9" id="KW-1185">Reference proteome</keyword>
<evidence type="ECO:0000256" key="1">
    <source>
        <dbReference type="ARBA" id="ARBA00004245"/>
    </source>
</evidence>
<dbReference type="AlphaFoldDB" id="A0A087TTC1"/>
<gene>
    <name evidence="8" type="ORF">X975_15507</name>
</gene>
<feature type="domain" description="CLIP1 zinc knuckle" evidence="7">
    <location>
        <begin position="164"/>
        <end position="181"/>
    </location>
</feature>
<name>A0A087TTC1_STEMI</name>
<evidence type="ECO:0000256" key="5">
    <source>
        <dbReference type="ARBA" id="ARBA00023212"/>
    </source>
</evidence>
<feature type="domain" description="CLIP1 zinc knuckle" evidence="7">
    <location>
        <begin position="206"/>
        <end position="216"/>
    </location>
</feature>
<keyword evidence="3" id="KW-0493">Microtubule</keyword>
<dbReference type="Proteomes" id="UP000054359">
    <property type="component" value="Unassembled WGS sequence"/>
</dbReference>
<dbReference type="OrthoDB" id="6431922at2759"/>
<evidence type="ECO:0000256" key="3">
    <source>
        <dbReference type="ARBA" id="ARBA00022701"/>
    </source>
</evidence>
<evidence type="ECO:0000256" key="2">
    <source>
        <dbReference type="ARBA" id="ARBA00022490"/>
    </source>
</evidence>
<reference evidence="8 9" key="1">
    <citation type="submission" date="2013-11" db="EMBL/GenBank/DDBJ databases">
        <title>Genome sequencing of Stegodyphus mimosarum.</title>
        <authorList>
            <person name="Bechsgaard J."/>
        </authorList>
    </citation>
    <scope>NUCLEOTIDE SEQUENCE [LARGE SCALE GENOMIC DNA]</scope>
</reference>
<evidence type="ECO:0000256" key="6">
    <source>
        <dbReference type="SAM" id="Coils"/>
    </source>
</evidence>
<sequence>MSEKTELQNKKKELKKIIEEKTKIITDIESKNLELKHVLTANQDLLHQKEKECEAYKAETLKTDQQSIENLKLSQVESENLSLKSKVIELEALLQKKTAVTDSTKDITEDQEKESLYSQIDFLNSIIVDMRQKNEDLAKELELQKTCWDENDFNFNETKKLPPRLFCDICDMFDIHDTDDCPKQESFIEEAVPQLRPAGSRKLEERPYCNNCEVFG</sequence>
<evidence type="ECO:0000256" key="4">
    <source>
        <dbReference type="ARBA" id="ARBA00023054"/>
    </source>
</evidence>
<keyword evidence="4 6" id="KW-0175">Coiled coil</keyword>
<accession>A0A087TTC1</accession>
<evidence type="ECO:0000259" key="7">
    <source>
        <dbReference type="Pfam" id="PF16641"/>
    </source>
</evidence>
<dbReference type="GO" id="GO:0005874">
    <property type="term" value="C:microtubule"/>
    <property type="evidence" value="ECO:0007669"/>
    <property type="project" value="UniProtKB-KW"/>
</dbReference>
<evidence type="ECO:0000313" key="9">
    <source>
        <dbReference type="Proteomes" id="UP000054359"/>
    </source>
</evidence>
<proteinExistence type="predicted"/>
<comment type="subcellular location">
    <subcellularLocation>
        <location evidence="1">Cytoplasm</location>
        <location evidence="1">Cytoskeleton</location>
    </subcellularLocation>
</comment>
<feature type="coiled-coil region" evidence="6">
    <location>
        <begin position="4"/>
        <end position="93"/>
    </location>
</feature>
<feature type="non-terminal residue" evidence="8">
    <location>
        <position position="216"/>
    </location>
</feature>
<protein>
    <submittedName>
        <fullName evidence="8">CAP-Gly domain-containing linker protein 1</fullName>
    </submittedName>
</protein>
<organism evidence="8 9">
    <name type="scientific">Stegodyphus mimosarum</name>
    <name type="common">African social velvet spider</name>
    <dbReference type="NCBI Taxonomy" id="407821"/>
    <lineage>
        <taxon>Eukaryota</taxon>
        <taxon>Metazoa</taxon>
        <taxon>Ecdysozoa</taxon>
        <taxon>Arthropoda</taxon>
        <taxon>Chelicerata</taxon>
        <taxon>Arachnida</taxon>
        <taxon>Araneae</taxon>
        <taxon>Araneomorphae</taxon>
        <taxon>Entelegynae</taxon>
        <taxon>Eresoidea</taxon>
        <taxon>Eresidae</taxon>
        <taxon>Stegodyphus</taxon>
    </lineage>
</organism>
<dbReference type="InterPro" id="IPR032108">
    <property type="entry name" value="CLIP1_ZNF"/>
</dbReference>
<dbReference type="STRING" id="407821.A0A087TTC1"/>
<evidence type="ECO:0000313" key="8">
    <source>
        <dbReference type="EMBL" id="KFM68360.1"/>
    </source>
</evidence>
<dbReference type="EMBL" id="KK116641">
    <property type="protein sequence ID" value="KFM68360.1"/>
    <property type="molecule type" value="Genomic_DNA"/>
</dbReference>
<keyword evidence="2" id="KW-0963">Cytoplasm</keyword>
<dbReference type="Pfam" id="PF16641">
    <property type="entry name" value="CLIP1_ZNF"/>
    <property type="match status" value="2"/>
</dbReference>